<organism evidence="6 7">
    <name type="scientific">Puniceicoccus vermicola</name>
    <dbReference type="NCBI Taxonomy" id="388746"/>
    <lineage>
        <taxon>Bacteria</taxon>
        <taxon>Pseudomonadati</taxon>
        <taxon>Verrucomicrobiota</taxon>
        <taxon>Opitutia</taxon>
        <taxon>Puniceicoccales</taxon>
        <taxon>Puniceicoccaceae</taxon>
        <taxon>Puniceicoccus</taxon>
    </lineage>
</organism>
<evidence type="ECO:0000256" key="3">
    <source>
        <dbReference type="ARBA" id="ARBA00023163"/>
    </source>
</evidence>
<dbReference type="RefSeq" id="WP_185692535.1">
    <property type="nucleotide sequence ID" value="NZ_JACHVA010000076.1"/>
</dbReference>
<dbReference type="Pfam" id="PF02311">
    <property type="entry name" value="AraC_binding"/>
    <property type="match status" value="1"/>
</dbReference>
<dbReference type="AlphaFoldDB" id="A0A7X1AXP9"/>
<dbReference type="EMBL" id="JACHVA010000076">
    <property type="protein sequence ID" value="MBC2601829.1"/>
    <property type="molecule type" value="Genomic_DNA"/>
</dbReference>
<dbReference type="Gene3D" id="2.60.120.10">
    <property type="entry name" value="Jelly Rolls"/>
    <property type="match status" value="1"/>
</dbReference>
<dbReference type="GO" id="GO:0043565">
    <property type="term" value="F:sequence-specific DNA binding"/>
    <property type="evidence" value="ECO:0007669"/>
    <property type="project" value="InterPro"/>
</dbReference>
<dbReference type="InterPro" id="IPR037923">
    <property type="entry name" value="HTH-like"/>
</dbReference>
<sequence length="328" mass="36566">MPKPSARKSSALRTEPAGESPVDVSASEPDSILQPICELMGKIPPPESLFTGLKVEESEAPNNIIFFERTDVSAFRPEGVSNNFHHRFELVLALQGSGPVRIGGNSYHFSPGSSALIFPNQFHHYMDVEAQNLDWLFITFDIAHSDFLAPLQDTPRHLDIESAHLLQRALKPYTRPGSQRKDTLAISYHLSRFLRHMVSLPGIPPEQSHSQTPDHSRDVILEQINDYIRNHLSDAPSLSDLAQELGYSASYLRTIFRDSLGVSLGRYIRESRLSEAAKLLQKTTLSVGEVSARTGFESPFAFSRAFKNAYGMPPKAYSQKVGDPAERH</sequence>
<dbReference type="PROSITE" id="PS00041">
    <property type="entry name" value="HTH_ARAC_FAMILY_1"/>
    <property type="match status" value="1"/>
</dbReference>
<dbReference type="PANTHER" id="PTHR43280">
    <property type="entry name" value="ARAC-FAMILY TRANSCRIPTIONAL REGULATOR"/>
    <property type="match status" value="1"/>
</dbReference>
<dbReference type="SUPFAM" id="SSF46689">
    <property type="entry name" value="Homeodomain-like"/>
    <property type="match status" value="2"/>
</dbReference>
<dbReference type="InterPro" id="IPR014710">
    <property type="entry name" value="RmlC-like_jellyroll"/>
</dbReference>
<keyword evidence="7" id="KW-1185">Reference proteome</keyword>
<dbReference type="InterPro" id="IPR018060">
    <property type="entry name" value="HTH_AraC"/>
</dbReference>
<dbReference type="Gene3D" id="1.10.10.60">
    <property type="entry name" value="Homeodomain-like"/>
    <property type="match status" value="2"/>
</dbReference>
<accession>A0A7X1AXP9</accession>
<evidence type="ECO:0000256" key="2">
    <source>
        <dbReference type="ARBA" id="ARBA00023125"/>
    </source>
</evidence>
<feature type="domain" description="HTH araC/xylS-type" evidence="5">
    <location>
        <begin position="222"/>
        <end position="320"/>
    </location>
</feature>
<dbReference type="PROSITE" id="PS01124">
    <property type="entry name" value="HTH_ARAC_FAMILY_2"/>
    <property type="match status" value="1"/>
</dbReference>
<reference evidence="6 7" key="1">
    <citation type="submission" date="2020-07" db="EMBL/GenBank/DDBJ databases">
        <authorList>
            <person name="Feng X."/>
        </authorList>
    </citation>
    <scope>NUCLEOTIDE SEQUENCE [LARGE SCALE GENOMIC DNA]</scope>
    <source>
        <strain evidence="6 7">JCM14086</strain>
    </source>
</reference>
<evidence type="ECO:0000313" key="6">
    <source>
        <dbReference type="EMBL" id="MBC2601829.1"/>
    </source>
</evidence>
<protein>
    <submittedName>
        <fullName evidence="6">Helix-turn-helix transcriptional regulator</fullName>
    </submittedName>
</protein>
<gene>
    <name evidence="6" type="ORF">H5P30_08565</name>
</gene>
<proteinExistence type="predicted"/>
<keyword evidence="1" id="KW-0805">Transcription regulation</keyword>
<evidence type="ECO:0000256" key="4">
    <source>
        <dbReference type="SAM" id="MobiDB-lite"/>
    </source>
</evidence>
<evidence type="ECO:0000259" key="5">
    <source>
        <dbReference type="PROSITE" id="PS01124"/>
    </source>
</evidence>
<keyword evidence="2" id="KW-0238">DNA-binding</keyword>
<dbReference type="InterPro" id="IPR003313">
    <property type="entry name" value="AraC-bd"/>
</dbReference>
<dbReference type="PANTHER" id="PTHR43280:SF2">
    <property type="entry name" value="HTH-TYPE TRANSCRIPTIONAL REGULATOR EXSA"/>
    <property type="match status" value="1"/>
</dbReference>
<feature type="region of interest" description="Disordered" evidence="4">
    <location>
        <begin position="1"/>
        <end position="28"/>
    </location>
</feature>
<dbReference type="Proteomes" id="UP000525652">
    <property type="component" value="Unassembled WGS sequence"/>
</dbReference>
<evidence type="ECO:0000313" key="7">
    <source>
        <dbReference type="Proteomes" id="UP000525652"/>
    </source>
</evidence>
<keyword evidence="3" id="KW-0804">Transcription</keyword>
<evidence type="ECO:0000256" key="1">
    <source>
        <dbReference type="ARBA" id="ARBA00023015"/>
    </source>
</evidence>
<dbReference type="GO" id="GO:0003700">
    <property type="term" value="F:DNA-binding transcription factor activity"/>
    <property type="evidence" value="ECO:0007669"/>
    <property type="project" value="InterPro"/>
</dbReference>
<dbReference type="Pfam" id="PF12833">
    <property type="entry name" value="HTH_18"/>
    <property type="match status" value="1"/>
</dbReference>
<dbReference type="SMART" id="SM00342">
    <property type="entry name" value="HTH_ARAC"/>
    <property type="match status" value="1"/>
</dbReference>
<comment type="caution">
    <text evidence="6">The sequence shown here is derived from an EMBL/GenBank/DDBJ whole genome shotgun (WGS) entry which is preliminary data.</text>
</comment>
<dbReference type="SUPFAM" id="SSF51215">
    <property type="entry name" value="Regulatory protein AraC"/>
    <property type="match status" value="1"/>
</dbReference>
<dbReference type="InterPro" id="IPR009057">
    <property type="entry name" value="Homeodomain-like_sf"/>
</dbReference>
<dbReference type="InterPro" id="IPR018062">
    <property type="entry name" value="HTH_AraC-typ_CS"/>
</dbReference>
<name>A0A7X1AXP9_9BACT</name>